<keyword evidence="4" id="KW-1185">Reference proteome</keyword>
<dbReference type="OrthoDB" id="3245799at2"/>
<reference evidence="3 4" key="1">
    <citation type="submission" date="2018-12" db="EMBL/GenBank/DDBJ databases">
        <title>Draft genome sequence of Embleya hyalina NBRC 13850T.</title>
        <authorList>
            <person name="Komaki H."/>
            <person name="Hosoyama A."/>
            <person name="Kimura A."/>
            <person name="Ichikawa N."/>
            <person name="Tamura T."/>
        </authorList>
    </citation>
    <scope>NUCLEOTIDE SEQUENCE [LARGE SCALE GENOMIC DNA]</scope>
    <source>
        <strain evidence="3 4">NBRC 13850</strain>
    </source>
</reference>
<accession>A0A401Z5M7</accession>
<evidence type="ECO:0008006" key="5">
    <source>
        <dbReference type="Google" id="ProtNLM"/>
    </source>
</evidence>
<dbReference type="RefSeq" id="WP_126643643.1">
    <property type="nucleotide sequence ID" value="NZ_BIFH01000057.1"/>
</dbReference>
<feature type="compositionally biased region" description="Low complexity" evidence="1">
    <location>
        <begin position="1"/>
        <end position="19"/>
    </location>
</feature>
<evidence type="ECO:0000313" key="2">
    <source>
        <dbReference type="EMBL" id="GCE02088.1"/>
    </source>
</evidence>
<evidence type="ECO:0000256" key="1">
    <source>
        <dbReference type="SAM" id="MobiDB-lite"/>
    </source>
</evidence>
<dbReference type="Proteomes" id="UP000286931">
    <property type="component" value="Unassembled WGS sequence"/>
</dbReference>
<sequence>MTGTTPTGTRPTGTPPTGAGPTGGASAREPLTWERVLAVVDDPGRHVDDPAPIVALFAGRTEAERRALLPAYKEAVRTRRDGRPEVRPLRPLRHVGVALLGGPAGIAQWLLREDMTWPEKFGQEAIYTILAERDPAWTPDIATRMAARLPLDPWGNQWHVVDALVRGAGLPTPTTPGFVLRWMFEVGGRWRGSGRPLAEHLAADRYFPDLLPALFEVAGVGQNLDTPTGGPNALRPGWDTALAALADAGTIERDVVLDGCLSRLLRGERPGALRGFIRLHEALAPTDDELAARVDGYLRLLPDAPSPVAALAQAALRRVDAADRLDPERIAEASRSVLFRAEKTLVRAQLTWLGTAIKRHPAHAGTLLATACTTFGSTAGDLQERAVALIAKHVRALPPDQVDLVLTEVRDALPMLGDAIRPEAAALIGESGAPEPEFVIPLGPPPARELPPPIASMAELVEELAVFFGSTPNPWVNPHGQATDPLAVERIVAALLREHARDRQALHTALLPLTEQHGHIVHQDWFAQQVRGAVGAMVAAATGHGGRQGWFRSLFGKGDAAEHDLIPGEKRDIERIAPPQRFLLARLYEVGTRLRVPHSGPYLAEIADASGFVDPEALVAGLETWEASGHSPWRRDVDQALLRLPFDLDPASIARAHRLASPAGLRVARTMAAGGPAPALVGRGRFDRIHRAYSAPKGGWVHSDGPLATVVPGDPDTVPETARAVYGLADPGATARSSAWSEDSGPDLHCWPLLLPRDRDVIAAHLAICTQRGIDGTSRGAEVLPALAESFGPLGPGMSLAMAYALGAQAAEDRTGAVDAFVTLSARDDAWDTAALGRDLGEAVRTRGLKTTRVVASLRDAARAGATGTVWGTLSGFLPDLLAGTKATGLGDVLALAAETAAGSGARGVSIPGLAELADRKGSSRAVVEARRLRKVLGGDPG</sequence>
<comment type="caution">
    <text evidence="3">The sequence shown here is derived from an EMBL/GenBank/DDBJ whole genome shotgun (WGS) entry which is preliminary data.</text>
</comment>
<name>A0A401Z5M7_9ACTN</name>
<gene>
    <name evidence="2" type="ORF">EHYA_09865</name>
    <name evidence="3" type="ORF">EHYA_09903</name>
</gene>
<protein>
    <recommendedName>
        <fullName evidence="5">Secreted protein</fullName>
    </recommendedName>
</protein>
<evidence type="ECO:0000313" key="4">
    <source>
        <dbReference type="Proteomes" id="UP000286931"/>
    </source>
</evidence>
<proteinExistence type="predicted"/>
<dbReference type="EMBL" id="BIFH01000057">
    <property type="protein sequence ID" value="GCE02088.1"/>
    <property type="molecule type" value="Genomic_DNA"/>
</dbReference>
<dbReference type="EMBL" id="BIFH01000058">
    <property type="protein sequence ID" value="GCE02126.1"/>
    <property type="molecule type" value="Genomic_DNA"/>
</dbReference>
<feature type="region of interest" description="Disordered" evidence="1">
    <location>
        <begin position="1"/>
        <end position="30"/>
    </location>
</feature>
<organism evidence="3 4">
    <name type="scientific">Embleya hyalina</name>
    <dbReference type="NCBI Taxonomy" id="516124"/>
    <lineage>
        <taxon>Bacteria</taxon>
        <taxon>Bacillati</taxon>
        <taxon>Actinomycetota</taxon>
        <taxon>Actinomycetes</taxon>
        <taxon>Kitasatosporales</taxon>
        <taxon>Streptomycetaceae</taxon>
        <taxon>Embleya</taxon>
    </lineage>
</organism>
<dbReference type="AlphaFoldDB" id="A0A401Z5M7"/>
<evidence type="ECO:0000313" key="3">
    <source>
        <dbReference type="EMBL" id="GCE02126.1"/>
    </source>
</evidence>